<dbReference type="EMBL" id="CAFBMO010000017">
    <property type="protein sequence ID" value="CAB4903449.1"/>
    <property type="molecule type" value="Genomic_DNA"/>
</dbReference>
<dbReference type="Gene3D" id="3.90.190.10">
    <property type="entry name" value="Protein tyrosine phosphatase superfamily"/>
    <property type="match status" value="1"/>
</dbReference>
<gene>
    <name evidence="1" type="ORF">UFOPK1908_00447</name>
    <name evidence="2" type="ORF">UFOPK2282_00143</name>
    <name evidence="3" type="ORF">UFOPK3576_00601</name>
</gene>
<evidence type="ECO:0000313" key="1">
    <source>
        <dbReference type="EMBL" id="CAB4616927.1"/>
    </source>
</evidence>
<reference evidence="1" key="1">
    <citation type="submission" date="2020-05" db="EMBL/GenBank/DDBJ databases">
        <authorList>
            <person name="Chiriac C."/>
            <person name="Salcher M."/>
            <person name="Ghai R."/>
            <person name="Kavagutti S V."/>
        </authorList>
    </citation>
    <scope>NUCLEOTIDE SEQUENCE</scope>
</reference>
<accession>A0A6J6HVZ6</accession>
<dbReference type="InterPro" id="IPR029021">
    <property type="entry name" value="Prot-tyrosine_phosphatase-like"/>
</dbReference>
<evidence type="ECO:0000313" key="3">
    <source>
        <dbReference type="EMBL" id="CAB4903449.1"/>
    </source>
</evidence>
<protein>
    <submittedName>
        <fullName evidence="1">Unannotated protein</fullName>
    </submittedName>
</protein>
<proteinExistence type="predicted"/>
<dbReference type="AlphaFoldDB" id="A0A6J6HVZ6"/>
<sequence>MSESTLNSYDELVATVRSEYSNFRDVGGLLASDGRTFTSGVVFRTQALVDPAPEVRDALIALGLSTVVDLRMDHERTELPIELPDSVKVVIADVASDFAKKNGLTEAGAAAAPRRLDKNAYVPSANLSGGYDMMMNMYRGLVTMDSAKRGYAQLLQSIISADGAVAVFCAAGKDRTGWGSALLQSFAGVDDQVIIDSYLETNKNLHDRYASAIEDVKKSGGDLEAFMAVVSSNGDYLVEGFKTLRSTYGNTANYFVDGLGLSNQDLEVLESRILS</sequence>
<dbReference type="InterPro" id="IPR026893">
    <property type="entry name" value="Tyr/Ser_Pase_IphP-type"/>
</dbReference>
<dbReference type="GO" id="GO:0004721">
    <property type="term" value="F:phosphoprotein phosphatase activity"/>
    <property type="evidence" value="ECO:0007669"/>
    <property type="project" value="InterPro"/>
</dbReference>
<organism evidence="1">
    <name type="scientific">freshwater metagenome</name>
    <dbReference type="NCBI Taxonomy" id="449393"/>
    <lineage>
        <taxon>unclassified sequences</taxon>
        <taxon>metagenomes</taxon>
        <taxon>ecological metagenomes</taxon>
    </lineage>
</organism>
<name>A0A6J6HVZ6_9ZZZZ</name>
<dbReference type="SUPFAM" id="SSF52799">
    <property type="entry name" value="(Phosphotyrosine protein) phosphatases II"/>
    <property type="match status" value="1"/>
</dbReference>
<dbReference type="EMBL" id="CAEZWR010000010">
    <property type="protein sequence ID" value="CAB4654653.1"/>
    <property type="molecule type" value="Genomic_DNA"/>
</dbReference>
<dbReference type="EMBL" id="CAEZVB010000012">
    <property type="protein sequence ID" value="CAB4616927.1"/>
    <property type="molecule type" value="Genomic_DNA"/>
</dbReference>
<dbReference type="Pfam" id="PF13350">
    <property type="entry name" value="Y_phosphatase3"/>
    <property type="match status" value="1"/>
</dbReference>
<evidence type="ECO:0000313" key="2">
    <source>
        <dbReference type="EMBL" id="CAB4654653.1"/>
    </source>
</evidence>